<proteinExistence type="predicted"/>
<dbReference type="Pfam" id="PF05161">
    <property type="entry name" value="MOFRL"/>
    <property type="match status" value="1"/>
</dbReference>
<dbReference type="InterPro" id="IPR039760">
    <property type="entry name" value="MOFRL_protein"/>
</dbReference>
<feature type="domain" description="MOFRL" evidence="2">
    <location>
        <begin position="350"/>
        <end position="428"/>
    </location>
</feature>
<name>A0ABD5WIY8_9EURY</name>
<dbReference type="PANTHER" id="PTHR12227:SF0">
    <property type="entry name" value="GLYCERATE KINASE"/>
    <property type="match status" value="1"/>
</dbReference>
<dbReference type="SUPFAM" id="SSF82544">
    <property type="entry name" value="GckA/TtuD-like"/>
    <property type="match status" value="1"/>
</dbReference>
<dbReference type="Pfam" id="PF13660">
    <property type="entry name" value="DUF4147"/>
    <property type="match status" value="1"/>
</dbReference>
<dbReference type="RefSeq" id="WP_276282464.1">
    <property type="nucleotide sequence ID" value="NZ_CP119810.1"/>
</dbReference>
<evidence type="ECO:0000313" key="4">
    <source>
        <dbReference type="EMBL" id="MFC7078795.1"/>
    </source>
</evidence>
<dbReference type="PANTHER" id="PTHR12227">
    <property type="entry name" value="GLYCERATE KINASE"/>
    <property type="match status" value="1"/>
</dbReference>
<feature type="region of interest" description="Disordered" evidence="1">
    <location>
        <begin position="1"/>
        <end position="24"/>
    </location>
</feature>
<evidence type="ECO:0000313" key="5">
    <source>
        <dbReference type="Proteomes" id="UP001596407"/>
    </source>
</evidence>
<feature type="domain" description="MOFRL-associated" evidence="3">
    <location>
        <begin position="28"/>
        <end position="266"/>
    </location>
</feature>
<dbReference type="InterPro" id="IPR007835">
    <property type="entry name" value="MOFRL"/>
</dbReference>
<keyword evidence="4" id="KW-0418">Kinase</keyword>
<dbReference type="Gene3D" id="3.40.1480.10">
    <property type="entry name" value="MOFRL domain"/>
    <property type="match status" value="1"/>
</dbReference>
<feature type="region of interest" description="Disordered" evidence="1">
    <location>
        <begin position="423"/>
        <end position="457"/>
    </location>
</feature>
<accession>A0ABD5WIY8</accession>
<evidence type="ECO:0000259" key="2">
    <source>
        <dbReference type="Pfam" id="PF05161"/>
    </source>
</evidence>
<dbReference type="AlphaFoldDB" id="A0ABD5WIY8"/>
<sequence>MIRNRGELAAASHADSSPRTNSSPRALALDCVTAGVAAARPRRVVREAVELGDDGRTLTVSGESYDLADYEEVVVLGGGKAAAGVADALDSILGERVSDLRGAVVTDDPGDSPGRIDALAGDHPVPSERGVSAARRVLALADEATADTLILAVVTGGGSALLPAPAEGISLADLQATTTDLLESGATIGEINAVRKHCSALKGGRLAERAAPATVVGLALSDVVGDDLGTIASGPLSPDETTYRDALGVLDRYGIDAPAAVRERLERGRRGEVPETPKPGHPAFERVSVHVLADGMTALRAAAEVADDAGYAPLVLSSRVRGEAREAAATHAAVAEEIRATGNPVEPPAVVLSGGETTVTVRGDGEGGPNLEFALSWALELDAGDAAGADAEASAPVVLASVDTDGRDGGTDVAGALVDAATVGRASGESGNEGEPGEPTDRGRESADAAASADGRLSPTAARDALADNDALCPLADANCAIRTGPTGTNVNDLRVMVVADGGRDTDL</sequence>
<dbReference type="GO" id="GO:0016301">
    <property type="term" value="F:kinase activity"/>
    <property type="evidence" value="ECO:0007669"/>
    <property type="project" value="UniProtKB-KW"/>
</dbReference>
<evidence type="ECO:0000256" key="1">
    <source>
        <dbReference type="SAM" id="MobiDB-lite"/>
    </source>
</evidence>
<organism evidence="4 5">
    <name type="scientific">Halorussus caseinilyticus</name>
    <dbReference type="NCBI Taxonomy" id="3034025"/>
    <lineage>
        <taxon>Archaea</taxon>
        <taxon>Methanobacteriati</taxon>
        <taxon>Methanobacteriota</taxon>
        <taxon>Stenosarchaea group</taxon>
        <taxon>Halobacteria</taxon>
        <taxon>Halobacteriales</taxon>
        <taxon>Haladaptataceae</taxon>
        <taxon>Halorussus</taxon>
    </lineage>
</organism>
<feature type="compositionally biased region" description="Polar residues" evidence="1">
    <location>
        <begin position="14"/>
        <end position="24"/>
    </location>
</feature>
<keyword evidence="4" id="KW-0808">Transferase</keyword>
<protein>
    <submittedName>
        <fullName evidence="4">Glycerate kinase</fullName>
    </submittedName>
</protein>
<dbReference type="InterPro" id="IPR025286">
    <property type="entry name" value="MOFRL_assoc_dom"/>
</dbReference>
<dbReference type="InterPro" id="IPR037035">
    <property type="entry name" value="GK-like_C_sf"/>
</dbReference>
<dbReference type="Proteomes" id="UP001596407">
    <property type="component" value="Unassembled WGS sequence"/>
</dbReference>
<keyword evidence="5" id="KW-1185">Reference proteome</keyword>
<comment type="caution">
    <text evidence="4">The sequence shown here is derived from an EMBL/GenBank/DDBJ whole genome shotgun (WGS) entry which is preliminary data.</text>
</comment>
<dbReference type="EMBL" id="JBHSZH010000001">
    <property type="protein sequence ID" value="MFC7078795.1"/>
    <property type="molecule type" value="Genomic_DNA"/>
</dbReference>
<dbReference type="Gene3D" id="3.40.50.10180">
    <property type="entry name" value="Glycerate kinase, MOFRL-like N-terminal domain"/>
    <property type="match status" value="1"/>
</dbReference>
<dbReference type="InterPro" id="IPR038614">
    <property type="entry name" value="GK_N_sf"/>
</dbReference>
<evidence type="ECO:0000259" key="3">
    <source>
        <dbReference type="Pfam" id="PF13660"/>
    </source>
</evidence>
<reference evidence="4 5" key="1">
    <citation type="journal article" date="2019" name="Int. J. Syst. Evol. Microbiol.">
        <title>The Global Catalogue of Microorganisms (GCM) 10K type strain sequencing project: providing services to taxonomists for standard genome sequencing and annotation.</title>
        <authorList>
            <consortium name="The Broad Institute Genomics Platform"/>
            <consortium name="The Broad Institute Genome Sequencing Center for Infectious Disease"/>
            <person name="Wu L."/>
            <person name="Ma J."/>
        </authorList>
    </citation>
    <scope>NUCLEOTIDE SEQUENCE [LARGE SCALE GENOMIC DNA]</scope>
    <source>
        <strain evidence="4 5">DT72</strain>
    </source>
</reference>
<dbReference type="GeneID" id="79305221"/>
<gene>
    <name evidence="4" type="ORF">ACFQJ6_00275</name>
</gene>